<dbReference type="SUPFAM" id="SSF53335">
    <property type="entry name" value="S-adenosyl-L-methionine-dependent methyltransferases"/>
    <property type="match status" value="2"/>
</dbReference>
<dbReference type="InterPro" id="IPR004114">
    <property type="entry name" value="THUMP_dom"/>
</dbReference>
<keyword evidence="10" id="KW-1185">Reference proteome</keyword>
<dbReference type="PIRSF" id="PIRSF037618">
    <property type="entry name" value="RNA_Mtase_bacteria_prd"/>
    <property type="match status" value="1"/>
</dbReference>
<dbReference type="GO" id="GO:0070043">
    <property type="term" value="F:rRNA (guanine-N7-)-methyltransferase activity"/>
    <property type="evidence" value="ECO:0007669"/>
    <property type="project" value="UniProtKB-UniRule"/>
</dbReference>
<keyword evidence="5 6" id="KW-0949">S-adenosyl-L-methionine</keyword>
<dbReference type="PROSITE" id="PS51165">
    <property type="entry name" value="THUMP"/>
    <property type="match status" value="1"/>
</dbReference>
<dbReference type="InterPro" id="IPR029063">
    <property type="entry name" value="SAM-dependent_MTases_sf"/>
</dbReference>
<accession>A0A1A9EXU9</accession>
<dbReference type="InterPro" id="IPR054170">
    <property type="entry name" value="RlmL_1st"/>
</dbReference>
<dbReference type="GO" id="GO:0005737">
    <property type="term" value="C:cytoplasm"/>
    <property type="evidence" value="ECO:0007669"/>
    <property type="project" value="UniProtKB-SubCell"/>
</dbReference>
<dbReference type="Gene3D" id="3.40.50.150">
    <property type="entry name" value="Vaccinia Virus protein VP39"/>
    <property type="match status" value="2"/>
</dbReference>
<dbReference type="Gene3D" id="3.30.750.80">
    <property type="entry name" value="RNA methyltransferase domain (HRMD) like"/>
    <property type="match status" value="1"/>
</dbReference>
<evidence type="ECO:0000256" key="2">
    <source>
        <dbReference type="ARBA" id="ARBA00022552"/>
    </source>
</evidence>
<comment type="function">
    <text evidence="6">Specifically methylates the guanine in position 2445 (m2G2445) and the guanine in position 2069 (m7G2069) of 23S rRNA.</text>
</comment>
<sequence>MNFFVTCPKGIEGLLLDELKMLGMASVKETQAGVYFAGELRDAYRVCLWSRLANRVLLPLQVSPVNTADELYEAVQQVQWLDHLRPLGTLSVDFSGRTEQIINTHFGAQKVKDAVVDQIRAATGSRPTVDRVEPDLGINVHLYSGKATIALDLSGGSLHRRGYRKRAGLAPMKENLAAAVLYRAGWPQLAATHPQLLDPMCGSGTLLIEAVMMAADVAPGLLRERFGFSRWLQHDKSQWQKLQAEAVKRRDAGLAALTVRFTGYDRDASVLQLAAQNAEQAGLARVIDWREQDMVELGAPAPGPGLLVTNPPYAERIGDETELMYMYRQMGERLKRQFGGWKVAIFSGNADQCKVIGLKVDRQYKLYNGAIECGLFLFTLHAERDRPLPLEPGTPISEQAQMFANRLKKNLKALSKWVKREQIECYRLYDADMPEYAVAVDCYGDWVHVQEYAPPSSIDPRKAFERLQDVISVIPEVLGVKQERVVLKQRRRQQGSSQYGRQGQTDHFIEVQEHGCKLRVNLHDYLDTGLFLDHRPVRRRIQSLALGKDVLNLFCYTATASVHAALGGAESTTSVDMSATYLGWAMKNMGLNGFSGGDNQFIQADCIKWLNQPRAAAFDVIFMDPPTFSNSKRMEEVLDIQRDHVSLVQAAMKLLRPGGVLLFSNNYRRFVLDYEVLADFDIQDITAKTLDPDFKRSKSIHVCFEIRHRAG</sequence>
<keyword evidence="4 6" id="KW-0808">Transferase</keyword>
<keyword evidence="1 6" id="KW-0963">Cytoplasm</keyword>
<dbReference type="SMART" id="SM00981">
    <property type="entry name" value="THUMP"/>
    <property type="match status" value="1"/>
</dbReference>
<comment type="subcellular location">
    <subcellularLocation>
        <location evidence="6">Cytoplasm</location>
    </subcellularLocation>
</comment>
<evidence type="ECO:0000313" key="9">
    <source>
        <dbReference type="EMBL" id="ANG62343.1"/>
    </source>
</evidence>
<keyword evidence="7" id="KW-0694">RNA-binding</keyword>
<comment type="similarity">
    <text evidence="6">Belongs to the methyltransferase superfamily. RlmKL family.</text>
</comment>
<dbReference type="Proteomes" id="UP000078070">
    <property type="component" value="Chromosome"/>
</dbReference>
<dbReference type="PROSITE" id="PS01261">
    <property type="entry name" value="UPF0020"/>
    <property type="match status" value="1"/>
</dbReference>
<dbReference type="Pfam" id="PF01170">
    <property type="entry name" value="UPF0020"/>
    <property type="match status" value="1"/>
</dbReference>
<evidence type="ECO:0000256" key="7">
    <source>
        <dbReference type="PROSITE-ProRule" id="PRU00529"/>
    </source>
</evidence>
<evidence type="ECO:0000256" key="5">
    <source>
        <dbReference type="ARBA" id="ARBA00022691"/>
    </source>
</evidence>
<dbReference type="NCBIfam" id="NF008748">
    <property type="entry name" value="PRK11783.1"/>
    <property type="match status" value="1"/>
</dbReference>
<comment type="catalytic activity">
    <reaction evidence="6">
        <text>guanosine(2445) in 23S rRNA + S-adenosyl-L-methionine = N(2)-methylguanosine(2445) in 23S rRNA + S-adenosyl-L-homocysteine + H(+)</text>
        <dbReference type="Rhea" id="RHEA:42740"/>
        <dbReference type="Rhea" id="RHEA-COMP:10215"/>
        <dbReference type="Rhea" id="RHEA-COMP:10216"/>
        <dbReference type="ChEBI" id="CHEBI:15378"/>
        <dbReference type="ChEBI" id="CHEBI:57856"/>
        <dbReference type="ChEBI" id="CHEBI:59789"/>
        <dbReference type="ChEBI" id="CHEBI:74269"/>
        <dbReference type="ChEBI" id="CHEBI:74481"/>
        <dbReference type="EC" id="2.1.1.173"/>
    </reaction>
</comment>
<dbReference type="EC" id="2.1.1.264" evidence="6"/>
<comment type="catalytic activity">
    <reaction evidence="6">
        <text>guanosine(2069) in 23S rRNA + S-adenosyl-L-methionine = N(2)-methylguanosine(2069) in 23S rRNA + S-adenosyl-L-homocysteine + H(+)</text>
        <dbReference type="Rhea" id="RHEA:43772"/>
        <dbReference type="Rhea" id="RHEA-COMP:10688"/>
        <dbReference type="Rhea" id="RHEA-COMP:10689"/>
        <dbReference type="ChEBI" id="CHEBI:15378"/>
        <dbReference type="ChEBI" id="CHEBI:57856"/>
        <dbReference type="ChEBI" id="CHEBI:59789"/>
        <dbReference type="ChEBI" id="CHEBI:74269"/>
        <dbReference type="ChEBI" id="CHEBI:74481"/>
        <dbReference type="EC" id="2.1.1.264"/>
    </reaction>
</comment>
<evidence type="ECO:0000256" key="3">
    <source>
        <dbReference type="ARBA" id="ARBA00022603"/>
    </source>
</evidence>
<proteinExistence type="inferred from homology"/>
<evidence type="ECO:0000313" key="10">
    <source>
        <dbReference type="Proteomes" id="UP000078070"/>
    </source>
</evidence>
<dbReference type="HAMAP" id="MF_01858">
    <property type="entry name" value="23SrRNA_methyltr_KL"/>
    <property type="match status" value="1"/>
</dbReference>
<dbReference type="AlphaFoldDB" id="A0A1A9EXU9"/>
<dbReference type="InterPro" id="IPR000241">
    <property type="entry name" value="RlmKL-like_Mtase"/>
</dbReference>
<dbReference type="InterPro" id="IPR053943">
    <property type="entry name" value="RlmKL-like_Mtase_CS"/>
</dbReference>
<reference evidence="10" key="1">
    <citation type="submission" date="2016-05" db="EMBL/GenBank/DDBJ databases">
        <authorList>
            <person name="Baek K."/>
            <person name="Yang S.-J."/>
        </authorList>
    </citation>
    <scope>NUCLEOTIDE SEQUENCE [LARGE SCALE GENOMIC DNA]</scope>
    <source>
        <strain evidence="10">ST58-10</strain>
    </source>
</reference>
<dbReference type="PANTHER" id="PTHR47313:SF1">
    <property type="entry name" value="RIBOSOMAL RNA LARGE SUBUNIT METHYLTRANSFERASE K_L"/>
    <property type="match status" value="1"/>
</dbReference>
<dbReference type="CDD" id="cd02440">
    <property type="entry name" value="AdoMet_MTases"/>
    <property type="match status" value="1"/>
</dbReference>
<dbReference type="EC" id="2.1.1.173" evidence="6"/>
<dbReference type="OrthoDB" id="9809404at2"/>
<dbReference type="RefSeq" id="WP_067380179.1">
    <property type="nucleotide sequence ID" value="NZ_CP015839.1"/>
</dbReference>
<dbReference type="GO" id="GO:0052915">
    <property type="term" value="F:23S rRNA (guanine(2445)-N(2))-methyltransferase activity"/>
    <property type="evidence" value="ECO:0007669"/>
    <property type="project" value="UniProtKB-UniRule"/>
</dbReference>
<reference evidence="9 10" key="2">
    <citation type="journal article" date="2018" name="Int. J. Syst. Evol. Microbiol.">
        <title>Marinobacterium aestuarii sp. nov., a benzene-degrading marine bacterium isolated from estuary sediment.</title>
        <authorList>
            <person name="Bae S.S."/>
            <person name="Jung J."/>
            <person name="Chung D."/>
            <person name="Baek K."/>
        </authorList>
    </citation>
    <scope>NUCLEOTIDE SEQUENCE [LARGE SCALE GENOMIC DNA]</scope>
    <source>
        <strain evidence="9 10">ST58-10</strain>
    </source>
</reference>
<evidence type="ECO:0000256" key="1">
    <source>
        <dbReference type="ARBA" id="ARBA00022490"/>
    </source>
</evidence>
<feature type="domain" description="THUMP" evidence="8">
    <location>
        <begin position="42"/>
        <end position="153"/>
    </location>
</feature>
<evidence type="ECO:0000256" key="4">
    <source>
        <dbReference type="ARBA" id="ARBA00022679"/>
    </source>
</evidence>
<dbReference type="Pfam" id="PF02926">
    <property type="entry name" value="THUMP"/>
    <property type="match status" value="1"/>
</dbReference>
<name>A0A1A9EXU9_9GAMM</name>
<protein>
    <recommendedName>
        <fullName evidence="6">Ribosomal RNA large subunit methyltransferase K/L</fullName>
    </recommendedName>
    <domain>
        <recommendedName>
            <fullName evidence="6">23S rRNA m2G2445 methyltransferase</fullName>
            <ecNumber evidence="6">2.1.1.173</ecNumber>
        </recommendedName>
        <alternativeName>
            <fullName evidence="6">rRNA (guanine-N(2)-)-methyltransferase RlmL</fullName>
        </alternativeName>
    </domain>
    <domain>
        <recommendedName>
            <fullName evidence="6">23S rRNA m7G2069 methyltransferase</fullName>
            <ecNumber evidence="6">2.1.1.264</ecNumber>
        </recommendedName>
        <alternativeName>
            <fullName evidence="6">rRNA (guanine-N(7)-)-methyltransferase RlmK</fullName>
        </alternativeName>
    </domain>
</protein>
<dbReference type="PANTHER" id="PTHR47313">
    <property type="entry name" value="RIBOSOMAL RNA LARGE SUBUNIT METHYLTRANSFERASE K/L"/>
    <property type="match status" value="1"/>
</dbReference>
<dbReference type="KEGG" id="mars:A8C75_07470"/>
<evidence type="ECO:0000256" key="6">
    <source>
        <dbReference type="HAMAP-Rule" id="MF_01858"/>
    </source>
</evidence>
<dbReference type="GO" id="GO:0003723">
    <property type="term" value="F:RNA binding"/>
    <property type="evidence" value="ECO:0007669"/>
    <property type="project" value="UniProtKB-UniRule"/>
</dbReference>
<dbReference type="InterPro" id="IPR019614">
    <property type="entry name" value="SAM-dep_methyl-trfase"/>
</dbReference>
<organism evidence="9 10">
    <name type="scientific">Marinobacterium aestuarii</name>
    <dbReference type="NCBI Taxonomy" id="1821621"/>
    <lineage>
        <taxon>Bacteria</taxon>
        <taxon>Pseudomonadati</taxon>
        <taxon>Pseudomonadota</taxon>
        <taxon>Gammaproteobacteria</taxon>
        <taxon>Oceanospirillales</taxon>
        <taxon>Oceanospirillaceae</taxon>
        <taxon>Marinobacterium</taxon>
    </lineage>
</organism>
<dbReference type="STRING" id="1821621.A8C75_07470"/>
<evidence type="ECO:0000259" key="8">
    <source>
        <dbReference type="PROSITE" id="PS51165"/>
    </source>
</evidence>
<dbReference type="Gene3D" id="3.30.2130.30">
    <property type="match status" value="1"/>
</dbReference>
<dbReference type="Pfam" id="PF22020">
    <property type="entry name" value="RlmL_1st"/>
    <property type="match status" value="1"/>
</dbReference>
<gene>
    <name evidence="6" type="primary">rlmL</name>
    <name evidence="9" type="ORF">A8C75_07470</name>
</gene>
<keyword evidence="3 6" id="KW-0489">Methyltransferase</keyword>
<keyword evidence="2 6" id="KW-0698">rRNA processing</keyword>
<dbReference type="CDD" id="cd11715">
    <property type="entry name" value="THUMP_AdoMetMT"/>
    <property type="match status" value="1"/>
</dbReference>
<dbReference type="InterPro" id="IPR017244">
    <property type="entry name" value="23SrRNA_methyltr_KL"/>
</dbReference>
<dbReference type="Pfam" id="PF10672">
    <property type="entry name" value="Methyltrans_SAM"/>
    <property type="match status" value="1"/>
</dbReference>
<dbReference type="EMBL" id="CP015839">
    <property type="protein sequence ID" value="ANG62343.1"/>
    <property type="molecule type" value="Genomic_DNA"/>
</dbReference>